<dbReference type="Proteomes" id="UP000239010">
    <property type="component" value="Unassembled WGS sequence"/>
</dbReference>
<name>A0A8E2QYS3_9MOLU</name>
<keyword evidence="2" id="KW-1185">Reference proteome</keyword>
<organism evidence="1 2">
    <name type="scientific">Entomoplasma ellychniae</name>
    <dbReference type="NCBI Taxonomy" id="2114"/>
    <lineage>
        <taxon>Bacteria</taxon>
        <taxon>Bacillati</taxon>
        <taxon>Mycoplasmatota</taxon>
        <taxon>Mollicutes</taxon>
        <taxon>Entomoplasmatales</taxon>
        <taxon>Entomoplasmataceae</taxon>
        <taxon>Entomoplasma</taxon>
    </lineage>
</organism>
<proteinExistence type="predicted"/>
<sequence length="633" mass="74972">MSYKVKDFAPILKIDSIKKVNFSNISGETTNIYLSESEDKALKKILLGKIKNKSGRFRIDEIDVINKSFVKRKVEFITPDKWVNRFVPIRVILVFSLFFDLNFLKKARINHTDKKYEYLSLVDSKNDVSDLKVRNEVNKAIEKYLKSVADNHKKLNKNLLNQISNINEKKSEAIFEEFPPQIKVIAKAIYDNEFEILFNKKLLKFNQVLFDKINSINDIRDACPCEYNAKRSKNKLLRKKSHLFKFAQTKYIVTKQAKFIAININDTRLKTIKATFQKRELKKQLKFELSKFYKTFNVSKEMSQKVSFEMNNWQKIIEDLFFENSKVENIFILDFVKEETKRLREYVVNKIHNDYHKLIFTVEIEYGNKNEFAALKKHYKKKVKSIFIQSINIINKTTKRLDLNFEWWLKSSFKISSLNIIYAKILKAINMGKKNIIFSDFLHLLTNNDFKTLMKSIEKINEFYPDVSITILHSKLKTLQDLHPKTLIYATIKNEMKRTNVLDLLNEKYQEIFDGELFSSNKLEFTKSNDQLIKIENRLWNIKVSSKIKNGYLLINPFEVETDFIEDKSLPLNIKIIKNSRFNDKNIYCGITTNKARIFFYENKKSYEKDQKLTIYLKNQSVISIINKEEDNA</sequence>
<gene>
    <name evidence="1" type="ORF">EELLY_v1c04440</name>
</gene>
<reference evidence="1 2" key="1">
    <citation type="submission" date="2017-11" db="EMBL/GenBank/DDBJ databases">
        <title>Genome sequence of Entomoplasma ellychniae ELCN-1 (ATCC 43707).</title>
        <authorList>
            <person name="Lo W.-S."/>
            <person name="Gasparich G.E."/>
            <person name="Kuo C.-H."/>
        </authorList>
    </citation>
    <scope>NUCLEOTIDE SEQUENCE [LARGE SCALE GENOMIC DNA]</scope>
    <source>
        <strain evidence="1 2">ELCN-1</strain>
    </source>
</reference>
<dbReference type="EMBL" id="PHND01000001">
    <property type="protein sequence ID" value="PPE04764.1"/>
    <property type="molecule type" value="Genomic_DNA"/>
</dbReference>
<dbReference type="RefSeq" id="WP_104205854.1">
    <property type="nucleotide sequence ID" value="NZ_PHND01000001.1"/>
</dbReference>
<dbReference type="AlphaFoldDB" id="A0A8E2QYS3"/>
<comment type="caution">
    <text evidence="1">The sequence shown here is derived from an EMBL/GenBank/DDBJ whole genome shotgun (WGS) entry which is preliminary data.</text>
</comment>
<evidence type="ECO:0000313" key="1">
    <source>
        <dbReference type="EMBL" id="PPE04764.1"/>
    </source>
</evidence>
<accession>A0A8E2QYS3</accession>
<evidence type="ECO:0000313" key="2">
    <source>
        <dbReference type="Proteomes" id="UP000239010"/>
    </source>
</evidence>
<protein>
    <submittedName>
        <fullName evidence="1">Uncharacterized protein</fullName>
    </submittedName>
</protein>